<keyword evidence="1" id="KW-0479">Metal-binding</keyword>
<reference evidence="6 7" key="1">
    <citation type="journal article" date="2016" name="Nat. Commun.">
        <title>Thousands of microbial genomes shed light on interconnected biogeochemical processes in an aquifer system.</title>
        <authorList>
            <person name="Anantharaman K."/>
            <person name="Brown C.T."/>
            <person name="Hug L.A."/>
            <person name="Sharon I."/>
            <person name="Castelle C.J."/>
            <person name="Probst A.J."/>
            <person name="Thomas B.C."/>
            <person name="Singh A."/>
            <person name="Wilkins M.J."/>
            <person name="Karaoz U."/>
            <person name="Brodie E.L."/>
            <person name="Williams K.H."/>
            <person name="Hubbard S.S."/>
            <person name="Banfield J.F."/>
        </authorList>
    </citation>
    <scope>NUCLEOTIDE SEQUENCE [LARGE SCALE GENOMIC DNA]</scope>
</reference>
<dbReference type="PANTHER" id="PTHR36447">
    <property type="entry name" value="BETA-GALACTOSIDASE GANA"/>
    <property type="match status" value="1"/>
</dbReference>
<dbReference type="AlphaFoldDB" id="A0A1F4T697"/>
<dbReference type="GO" id="GO:0005975">
    <property type="term" value="P:carbohydrate metabolic process"/>
    <property type="evidence" value="ECO:0007669"/>
    <property type="project" value="InterPro"/>
</dbReference>
<evidence type="ECO:0000313" key="7">
    <source>
        <dbReference type="Proteomes" id="UP000178602"/>
    </source>
</evidence>
<protein>
    <recommendedName>
        <fullName evidence="5">Glycoside hydrolase family 42 N-terminal domain-containing protein</fullName>
    </recommendedName>
</protein>
<dbReference type="CDD" id="cd03143">
    <property type="entry name" value="A4_beta-galactosidase_middle_domain"/>
    <property type="match status" value="1"/>
</dbReference>
<evidence type="ECO:0000256" key="4">
    <source>
        <dbReference type="ARBA" id="ARBA00023295"/>
    </source>
</evidence>
<evidence type="ECO:0000256" key="3">
    <source>
        <dbReference type="ARBA" id="ARBA00022833"/>
    </source>
</evidence>
<dbReference type="InterPro" id="IPR017853">
    <property type="entry name" value="GH"/>
</dbReference>
<dbReference type="Proteomes" id="UP000178602">
    <property type="component" value="Unassembled WGS sequence"/>
</dbReference>
<evidence type="ECO:0000313" key="6">
    <source>
        <dbReference type="EMBL" id="OGC28341.1"/>
    </source>
</evidence>
<proteinExistence type="predicted"/>
<organism evidence="6 7">
    <name type="scientific">candidate division WOR-1 bacterium RIFOXYC12_FULL_54_18</name>
    <dbReference type="NCBI Taxonomy" id="1802584"/>
    <lineage>
        <taxon>Bacteria</taxon>
        <taxon>Bacillati</taxon>
        <taxon>Saganbacteria</taxon>
    </lineage>
</organism>
<comment type="caution">
    <text evidence="6">The sequence shown here is derived from an EMBL/GenBank/DDBJ whole genome shotgun (WGS) entry which is preliminary data.</text>
</comment>
<gene>
    <name evidence="6" type="ORF">A3K49_05105</name>
</gene>
<dbReference type="EMBL" id="MEUG01000001">
    <property type="protein sequence ID" value="OGC28341.1"/>
    <property type="molecule type" value="Genomic_DNA"/>
</dbReference>
<dbReference type="GO" id="GO:0046872">
    <property type="term" value="F:metal ion binding"/>
    <property type="evidence" value="ECO:0007669"/>
    <property type="project" value="UniProtKB-KW"/>
</dbReference>
<accession>A0A1F4T697</accession>
<evidence type="ECO:0000259" key="5">
    <source>
        <dbReference type="Pfam" id="PF02449"/>
    </source>
</evidence>
<keyword evidence="2" id="KW-0378">Hydrolase</keyword>
<keyword evidence="4" id="KW-0326">Glycosidase</keyword>
<dbReference type="GO" id="GO:0004565">
    <property type="term" value="F:beta-galactosidase activity"/>
    <property type="evidence" value="ECO:0007669"/>
    <property type="project" value="InterPro"/>
</dbReference>
<dbReference type="Gene3D" id="3.20.20.80">
    <property type="entry name" value="Glycosidases"/>
    <property type="match status" value="1"/>
</dbReference>
<dbReference type="SUPFAM" id="SSF51445">
    <property type="entry name" value="(Trans)glycosidases"/>
    <property type="match status" value="1"/>
</dbReference>
<evidence type="ECO:0000256" key="1">
    <source>
        <dbReference type="ARBA" id="ARBA00022723"/>
    </source>
</evidence>
<sequence>MYPFGVTFYPDQWPLGTWEETFKQIKESGLNTIRFGEMAWDWVEPEPGKYRFYDLDRALDLCEKVGLQVLLGLPTSQVPSWFYRKYPNSQPVAQDGTLYPEYGPRPNICKDNPHYRAHAEKLVRTMVKRYAKHLAVAMWQVDNEPVYPPLDHTTVNDFCHCQHSRQAFINWARNKYGNIKKLNEAWGTKFWTTTFFRFEDILTPKAGIWEAVSPHIFLDWFRFKTDSLSQWINHLADVVREYDKLHKVGTNGFVGICTRVPDHSRMVGNLDWYGLDIYPKGGRMDPQGLAFHYDLWRSFVRGTKAEFHITELQGGQNVRWGAPEYVEGPEIKGWTTSALDHGAEAILYHAWRPPLFGAETGGFGICNVDGTPSKRLEVIKKLASEIRSGKLKKTNVKAKVAIAYLRGSEIQTYQEQGPPRGIAGQWEAVRSDIGMMHSILSIGGAHSVLFQKGEPVDFIFERELDSGNLPYKTILTPNPYLLSQKQYDNLKKWINAGGKLITEARFGLKNELGHLNEHPLMEDLVGVKYEYTEPKPAGFLDGLQGKPRTEQVFTRKIGKGKAVYANFSLFLQIKNGNKKWTSLVAKELA</sequence>
<evidence type="ECO:0000256" key="2">
    <source>
        <dbReference type="ARBA" id="ARBA00022801"/>
    </source>
</evidence>
<dbReference type="InterPro" id="IPR013529">
    <property type="entry name" value="Glyco_hydro_42_N"/>
</dbReference>
<dbReference type="PANTHER" id="PTHR36447:SF2">
    <property type="entry name" value="BETA-GALACTOSIDASE YESZ"/>
    <property type="match status" value="1"/>
</dbReference>
<dbReference type="Gene3D" id="3.40.50.880">
    <property type="match status" value="1"/>
</dbReference>
<dbReference type="InterPro" id="IPR003476">
    <property type="entry name" value="Glyco_hydro_42"/>
</dbReference>
<feature type="domain" description="Glycoside hydrolase family 42 N-terminal" evidence="5">
    <location>
        <begin position="8"/>
        <end position="387"/>
    </location>
</feature>
<dbReference type="InterPro" id="IPR029062">
    <property type="entry name" value="Class_I_gatase-like"/>
</dbReference>
<dbReference type="SUPFAM" id="SSF52317">
    <property type="entry name" value="Class I glutamine amidotransferase-like"/>
    <property type="match status" value="1"/>
</dbReference>
<name>A0A1F4T697_UNCSA</name>
<dbReference type="GO" id="GO:0009341">
    <property type="term" value="C:beta-galactosidase complex"/>
    <property type="evidence" value="ECO:0007669"/>
    <property type="project" value="InterPro"/>
</dbReference>
<dbReference type="Pfam" id="PF02449">
    <property type="entry name" value="Glyco_hydro_42"/>
    <property type="match status" value="1"/>
</dbReference>
<keyword evidence="3" id="KW-0862">Zinc</keyword>